<proteinExistence type="predicted"/>
<dbReference type="PANTHER" id="PTHR31792:SF3">
    <property type="entry name" value="VACUOLAR ATPASE ASSEMBLY INTEGRAL MEMBRANE PROTEIN VMA21"/>
    <property type="match status" value="1"/>
</dbReference>
<dbReference type="AlphaFoldDB" id="T0QP35"/>
<keyword evidence="1 6" id="KW-0812">Transmembrane</keyword>
<dbReference type="VEuPathDB" id="FungiDB:SDRG_06899"/>
<evidence type="ECO:0000313" key="8">
    <source>
        <dbReference type="Proteomes" id="UP000030762"/>
    </source>
</evidence>
<dbReference type="Proteomes" id="UP000030762">
    <property type="component" value="Unassembled WGS sequence"/>
</dbReference>
<dbReference type="OMA" id="QYADAWS"/>
<feature type="transmembrane region" description="Helical" evidence="6">
    <location>
        <begin position="20"/>
        <end position="41"/>
    </location>
</feature>
<protein>
    <recommendedName>
        <fullName evidence="9">Vacuolar ATPase assembly integral membrane protein VMA21 homolog</fullName>
    </recommendedName>
</protein>
<dbReference type="GO" id="GO:0031410">
    <property type="term" value="C:cytoplasmic vesicle"/>
    <property type="evidence" value="ECO:0007669"/>
    <property type="project" value="UniProtKB-KW"/>
</dbReference>
<dbReference type="GO" id="GO:0070072">
    <property type="term" value="P:vacuolar proton-transporting V-type ATPase complex assembly"/>
    <property type="evidence" value="ECO:0007669"/>
    <property type="project" value="InterPro"/>
</dbReference>
<keyword evidence="2" id="KW-0256">Endoplasmic reticulum</keyword>
<evidence type="ECO:0008006" key="9">
    <source>
        <dbReference type="Google" id="ProtNLM"/>
    </source>
</evidence>
<accession>T0QP35</accession>
<evidence type="ECO:0000256" key="1">
    <source>
        <dbReference type="ARBA" id="ARBA00022692"/>
    </source>
</evidence>
<dbReference type="GO" id="GO:0005789">
    <property type="term" value="C:endoplasmic reticulum membrane"/>
    <property type="evidence" value="ECO:0007669"/>
    <property type="project" value="TreeGrafter"/>
</dbReference>
<dbReference type="Pfam" id="PF09446">
    <property type="entry name" value="VMA21"/>
    <property type="match status" value="1"/>
</dbReference>
<feature type="transmembrane region" description="Helical" evidence="6">
    <location>
        <begin position="53"/>
        <end position="73"/>
    </location>
</feature>
<evidence type="ECO:0000256" key="5">
    <source>
        <dbReference type="ARBA" id="ARBA00023329"/>
    </source>
</evidence>
<reference evidence="7 8" key="1">
    <citation type="submission" date="2012-04" db="EMBL/GenBank/DDBJ databases">
        <title>The Genome Sequence of Saprolegnia declina VS20.</title>
        <authorList>
            <consortium name="The Broad Institute Genome Sequencing Platform"/>
            <person name="Russ C."/>
            <person name="Nusbaum C."/>
            <person name="Tyler B."/>
            <person name="van West P."/>
            <person name="Dieguez-Uribeondo J."/>
            <person name="de Bruijn I."/>
            <person name="Tripathy S."/>
            <person name="Jiang R."/>
            <person name="Young S.K."/>
            <person name="Zeng Q."/>
            <person name="Gargeya S."/>
            <person name="Fitzgerald M."/>
            <person name="Haas B."/>
            <person name="Abouelleil A."/>
            <person name="Alvarado L."/>
            <person name="Arachchi H.M."/>
            <person name="Berlin A."/>
            <person name="Chapman S.B."/>
            <person name="Goldberg J."/>
            <person name="Griggs A."/>
            <person name="Gujja S."/>
            <person name="Hansen M."/>
            <person name="Howarth C."/>
            <person name="Imamovic A."/>
            <person name="Larimer J."/>
            <person name="McCowen C."/>
            <person name="Montmayeur A."/>
            <person name="Murphy C."/>
            <person name="Neiman D."/>
            <person name="Pearson M."/>
            <person name="Priest M."/>
            <person name="Roberts A."/>
            <person name="Saif S."/>
            <person name="Shea T."/>
            <person name="Sisk P."/>
            <person name="Sykes S."/>
            <person name="Wortman J."/>
            <person name="Nusbaum C."/>
            <person name="Birren B."/>
        </authorList>
    </citation>
    <scope>NUCLEOTIDE SEQUENCE [LARGE SCALE GENOMIC DNA]</scope>
    <source>
        <strain evidence="7 8">VS20</strain>
    </source>
</reference>
<dbReference type="InterPro" id="IPR019013">
    <property type="entry name" value="Vma21"/>
</dbReference>
<dbReference type="STRING" id="1156394.T0QP35"/>
<evidence type="ECO:0000256" key="2">
    <source>
        <dbReference type="ARBA" id="ARBA00022824"/>
    </source>
</evidence>
<keyword evidence="8" id="KW-1185">Reference proteome</keyword>
<keyword evidence="5" id="KW-0968">Cytoplasmic vesicle</keyword>
<dbReference type="PANTHER" id="PTHR31792">
    <property type="entry name" value="VACUOLAR ATPASE ASSEMBLY INTEGRAL MEMBRANE PROTEIN VMA21"/>
    <property type="match status" value="1"/>
</dbReference>
<dbReference type="RefSeq" id="XP_008610932.1">
    <property type="nucleotide sequence ID" value="XM_008612710.1"/>
</dbReference>
<evidence type="ECO:0000256" key="3">
    <source>
        <dbReference type="ARBA" id="ARBA00022989"/>
    </source>
</evidence>
<dbReference type="InParanoid" id="T0QP35"/>
<keyword evidence="4 6" id="KW-0472">Membrane</keyword>
<name>T0QP35_SAPDV</name>
<dbReference type="EMBL" id="JH767150">
    <property type="protein sequence ID" value="EQC35615.1"/>
    <property type="molecule type" value="Genomic_DNA"/>
</dbReference>
<evidence type="ECO:0000256" key="4">
    <source>
        <dbReference type="ARBA" id="ARBA00023136"/>
    </source>
</evidence>
<organism evidence="7 8">
    <name type="scientific">Saprolegnia diclina (strain VS20)</name>
    <dbReference type="NCBI Taxonomy" id="1156394"/>
    <lineage>
        <taxon>Eukaryota</taxon>
        <taxon>Sar</taxon>
        <taxon>Stramenopiles</taxon>
        <taxon>Oomycota</taxon>
        <taxon>Saprolegniomycetes</taxon>
        <taxon>Saprolegniales</taxon>
        <taxon>Saprolegniaceae</taxon>
        <taxon>Saprolegnia</taxon>
    </lineage>
</organism>
<evidence type="ECO:0000313" key="7">
    <source>
        <dbReference type="EMBL" id="EQC35615.1"/>
    </source>
</evidence>
<evidence type="ECO:0000256" key="6">
    <source>
        <dbReference type="SAM" id="Phobius"/>
    </source>
</evidence>
<keyword evidence="3 6" id="KW-1133">Transmembrane helix</keyword>
<sequence>MAPALAARSAANQAHNRAVIMKLALFTVLMFLVPIATYYFLHNTLLVGYENRTMWSGFGAIGMVNVVIVVYILEAFREDAAATSKETVPAVGKFKKQ</sequence>
<dbReference type="GeneID" id="19947626"/>
<dbReference type="OrthoDB" id="160405at2759"/>
<gene>
    <name evidence="7" type="ORF">SDRG_06899</name>
</gene>